<dbReference type="Proteomes" id="UP000593594">
    <property type="component" value="Chromosome"/>
</dbReference>
<evidence type="ECO:0000256" key="4">
    <source>
        <dbReference type="ARBA" id="ARBA00023136"/>
    </source>
</evidence>
<evidence type="ECO:0000256" key="3">
    <source>
        <dbReference type="ARBA" id="ARBA00022989"/>
    </source>
</evidence>
<dbReference type="PANTHER" id="PTHR36985">
    <property type="entry name" value="TRANSLOCATION AND ASSEMBLY MODULE SUBUNIT TAMB"/>
    <property type="match status" value="1"/>
</dbReference>
<keyword evidence="2" id="KW-0812">Transmembrane</keyword>
<dbReference type="EMBL" id="CP058214">
    <property type="protein sequence ID" value="QPC42361.1"/>
    <property type="molecule type" value="Genomic_DNA"/>
</dbReference>
<dbReference type="PANTHER" id="PTHR36985:SF1">
    <property type="entry name" value="TRANSLOCATION AND ASSEMBLY MODULE SUBUNIT TAMB"/>
    <property type="match status" value="1"/>
</dbReference>
<keyword evidence="4" id="KW-0472">Membrane</keyword>
<proteinExistence type="predicted"/>
<dbReference type="Pfam" id="PF04357">
    <property type="entry name" value="TamB"/>
    <property type="match status" value="2"/>
</dbReference>
<protein>
    <submittedName>
        <fullName evidence="6">Translocation/assembly module TamB domain-containing protein</fullName>
    </submittedName>
</protein>
<comment type="subcellular location">
    <subcellularLocation>
        <location evidence="1">Membrane</location>
        <topology evidence="1">Single-pass membrane protein</topology>
    </subcellularLocation>
</comment>
<keyword evidence="7" id="KW-1185">Reference proteome</keyword>
<dbReference type="RefSeq" id="WP_213163595.1">
    <property type="nucleotide sequence ID" value="NZ_CP058214.1"/>
</dbReference>
<dbReference type="GO" id="GO:0009306">
    <property type="term" value="P:protein secretion"/>
    <property type="evidence" value="ECO:0007669"/>
    <property type="project" value="InterPro"/>
</dbReference>
<name>A0A7S8HBC9_9HYPH</name>
<accession>A0A7S8HBC9</accession>
<sequence>MRLLAKILIALGVLLVLFTGAVAGLVATQPGRDMLVRVIEGAASGPDLSLKVGRVSGNLLSRFEVAGVAVGDGEGEWLTVGRTTVDWRPSALLGGTLAVDLVDVERVAVARTPASGGEAPADSSGGGTGLPVKVVLGRAHIAELDLGEPVVGTAARLDLTASATLASPADGLSGEVDINRLDGAGGKVAGRFAYRPEGGDLTVKLDASEPQGGLIAGALGLAGSPEMRARVDGDGTLDDWNATLAVEAGDVSLASGNARIARAEGGRRLTAHLESRLDVLMPEDAAPLFGGNSVIEAEALIGDDDTVTLRDTSFTGETVAGLFSGVATLSGEIRTLNANLFLIGGTDAPVELPVPGGEPIRVGAGQITAMIGQGDAPDRVDYRVTLSDVAAAQGEVESIEVRATGERETGAGFPAQLASDLSLAVRVNGIAASDPAFAQAVGSDIFLSGMVRTVDGGAELEDLQLDAGTATASFTGTVTPDGVDGTVALESKDLKAFSGLAGQPLSGAVTLSGTGRAALDGSAFSLNLDGRADNVATGTEAVDGLLAGEVTLTGGVARTADTDISFDDFDLTAPSMTVRINGAIDDATADLAATGTLSDLSKVSPSLAGAVDLEVGIEGTSDEAGLTLSVTGERVEINGQSVEEPAVRFTGEGSLSAMEGPLSIAARFAGEALDGKGHISFAKDGSFGVRGLDLTYAAAHVSGAASRASDGEMGGNLVLAVPDLSTFEAIAGQDLAGALDLEATLSKVADGSQRLVVSGKANAVRAGTTTVGEAVIDARVDNALAAPVANGRVDLADIDAGGLVIPKLAVTAEADSGATRVGVDGTVSDADISAAGRIGVAQSVVTVDLERMRAATRGIVATLAEPSRIVVDGGTVRLSRTVVAAGDGRIAVEGSAGESLDLSARIDRLPMALAGAFAEGLDPAGTMSGTVSVKGAASAPQIAYALDWTGASVAAMRDAGVPAMAISAKGETQKDRVGVDVGVTGIPDMSLNVTGSVPMDPDGALDIAVRGTLPLSLANGVMAARGSTFEGGLDIDLKVAGAMADPDISGQLSSGGGRIRDPQSGTDLQNLRMSANVTRRALAIDHITAETEGNGQLTVSGTVGLDPADGIPADLKITGRDVRLKTNNNLVDGSFDTDLTVTGPLASRPEIAGRITLGRTLISIPDGLPASIATLDVKHRNAPEAVRAQDKELRGDDEEGGEPLQVMLDLTVDAGNRVFIRGRGLDVVMGGALTMKGPASDPVVDGGFRMRDGTLALLGRRLTFSRGLVDFDGSFDPILDFEAQTTTSSATITVFVTGGAANPRFRFESSPSLPQDEVLARLLFDRPVDQLSAFQIAQLGAEAARLGGVGGSGPGVLDNVRKELGVDVLDVTSTEEGGAAVSAGRYIDDNLYVGVQQGTTAGSSRAVIDLNLTRTIKARGEVGSDGSSKVGIGVEWDY</sequence>
<evidence type="ECO:0000259" key="5">
    <source>
        <dbReference type="Pfam" id="PF04357"/>
    </source>
</evidence>
<evidence type="ECO:0000313" key="7">
    <source>
        <dbReference type="Proteomes" id="UP000593594"/>
    </source>
</evidence>
<dbReference type="GO" id="GO:0005886">
    <property type="term" value="C:plasma membrane"/>
    <property type="evidence" value="ECO:0007669"/>
    <property type="project" value="InterPro"/>
</dbReference>
<evidence type="ECO:0000313" key="6">
    <source>
        <dbReference type="EMBL" id="QPC42361.1"/>
    </source>
</evidence>
<dbReference type="InterPro" id="IPR007452">
    <property type="entry name" value="TamB_C"/>
</dbReference>
<evidence type="ECO:0000256" key="2">
    <source>
        <dbReference type="ARBA" id="ARBA00022692"/>
    </source>
</evidence>
<gene>
    <name evidence="6" type="ORF">HW532_06375</name>
</gene>
<evidence type="ECO:0000256" key="1">
    <source>
        <dbReference type="ARBA" id="ARBA00004167"/>
    </source>
</evidence>
<dbReference type="KEGG" id="kmn:HW532_06375"/>
<organism evidence="6 7">
    <name type="scientific">Kaustia mangrovi</name>
    <dbReference type="NCBI Taxonomy" id="2593653"/>
    <lineage>
        <taxon>Bacteria</taxon>
        <taxon>Pseudomonadati</taxon>
        <taxon>Pseudomonadota</taxon>
        <taxon>Alphaproteobacteria</taxon>
        <taxon>Hyphomicrobiales</taxon>
        <taxon>Parvibaculaceae</taxon>
        <taxon>Kaustia</taxon>
    </lineage>
</organism>
<dbReference type="GO" id="GO:0097347">
    <property type="term" value="C:TAM protein secretion complex"/>
    <property type="evidence" value="ECO:0007669"/>
    <property type="project" value="TreeGrafter"/>
</dbReference>
<feature type="domain" description="Translocation and assembly module TamB C-terminal" evidence="5">
    <location>
        <begin position="885"/>
        <end position="1060"/>
    </location>
</feature>
<keyword evidence="3" id="KW-1133">Transmembrane helix</keyword>
<reference evidence="6 7" key="1">
    <citation type="submission" date="2020-06" db="EMBL/GenBank/DDBJ databases">
        <title>Genome sequence of 2 isolates from Red Sea Mangroves.</title>
        <authorList>
            <person name="Sefrji F."/>
            <person name="Michoud G."/>
            <person name="Merlino G."/>
            <person name="Daffonchio D."/>
        </authorList>
    </citation>
    <scope>NUCLEOTIDE SEQUENCE [LARGE SCALE GENOMIC DNA]</scope>
    <source>
        <strain evidence="6 7">R1DC25</strain>
    </source>
</reference>
<feature type="domain" description="Translocation and assembly module TamB C-terminal" evidence="5">
    <location>
        <begin position="1086"/>
        <end position="1436"/>
    </location>
</feature>